<dbReference type="SUPFAM" id="SSF52743">
    <property type="entry name" value="Subtilisin-like"/>
    <property type="match status" value="1"/>
</dbReference>
<dbReference type="InterPro" id="IPR034204">
    <property type="entry name" value="PfSUB1-like_cat_dom"/>
</dbReference>
<evidence type="ECO:0000313" key="10">
    <source>
        <dbReference type="Proteomes" id="UP000256708"/>
    </source>
</evidence>
<dbReference type="InterPro" id="IPR050131">
    <property type="entry name" value="Peptidase_S8_subtilisin-like"/>
</dbReference>
<comment type="caution">
    <text evidence="9">The sequence shown here is derived from an EMBL/GenBank/DDBJ whole genome shotgun (WGS) entry which is preliminary data.</text>
</comment>
<proteinExistence type="inferred from homology"/>
<reference evidence="10" key="1">
    <citation type="submission" date="2018-08" db="EMBL/GenBank/DDBJ databases">
        <authorList>
            <person name="Liu Z.-W."/>
            <person name="Du Z.-J."/>
        </authorList>
    </citation>
    <scope>NUCLEOTIDE SEQUENCE [LARGE SCALE GENOMIC DNA]</scope>
    <source>
        <strain evidence="10">H4X</strain>
    </source>
</reference>
<dbReference type="Gene3D" id="3.40.50.200">
    <property type="entry name" value="Peptidase S8/S53 domain"/>
    <property type="match status" value="1"/>
</dbReference>
<dbReference type="GO" id="GO:0006508">
    <property type="term" value="P:proteolysis"/>
    <property type="evidence" value="ECO:0007669"/>
    <property type="project" value="UniProtKB-KW"/>
</dbReference>
<dbReference type="InterPro" id="IPR054399">
    <property type="entry name" value="Fervidolysin-like_N_prodom"/>
</dbReference>
<feature type="domain" description="Peptidase S8/S53" evidence="7">
    <location>
        <begin position="178"/>
        <end position="447"/>
    </location>
</feature>
<evidence type="ECO:0000259" key="8">
    <source>
        <dbReference type="Pfam" id="PF22148"/>
    </source>
</evidence>
<keyword evidence="3 5" id="KW-0378">Hydrolase</keyword>
<dbReference type="PANTHER" id="PTHR43806:SF11">
    <property type="entry name" value="CEREVISIN-RELATED"/>
    <property type="match status" value="1"/>
</dbReference>
<dbReference type="PROSITE" id="PS00138">
    <property type="entry name" value="SUBTILASE_SER"/>
    <property type="match status" value="1"/>
</dbReference>
<feature type="domain" description="Fervidolysin-like N-terminal prodomain" evidence="8">
    <location>
        <begin position="46"/>
        <end position="128"/>
    </location>
</feature>
<comment type="similarity">
    <text evidence="1 5">Belongs to the peptidase S8 family.</text>
</comment>
<evidence type="ECO:0000256" key="3">
    <source>
        <dbReference type="ARBA" id="ARBA00022801"/>
    </source>
</evidence>
<dbReference type="Pfam" id="PF22148">
    <property type="entry name" value="Fervidolysin_NPro-like"/>
    <property type="match status" value="1"/>
</dbReference>
<dbReference type="PROSITE" id="PS00137">
    <property type="entry name" value="SUBTILASE_HIS"/>
    <property type="match status" value="1"/>
</dbReference>
<keyword evidence="2 5" id="KW-0645">Protease</keyword>
<dbReference type="AlphaFoldDB" id="A0A3D8LAY1"/>
<dbReference type="OrthoDB" id="9798386at2"/>
<keyword evidence="6" id="KW-0732">Signal</keyword>
<keyword evidence="10" id="KW-1185">Reference proteome</keyword>
<name>A0A3D8LAY1_9BACT</name>
<evidence type="ECO:0000256" key="6">
    <source>
        <dbReference type="SAM" id="SignalP"/>
    </source>
</evidence>
<evidence type="ECO:0000256" key="2">
    <source>
        <dbReference type="ARBA" id="ARBA00022670"/>
    </source>
</evidence>
<protein>
    <submittedName>
        <fullName evidence="9">Peptidase S8</fullName>
    </submittedName>
</protein>
<feature type="chain" id="PRO_5017633197" evidence="6">
    <location>
        <begin position="26"/>
        <end position="468"/>
    </location>
</feature>
<feature type="active site" description="Charge relay system" evidence="5">
    <location>
        <position position="414"/>
    </location>
</feature>
<feature type="active site" description="Charge relay system" evidence="5">
    <location>
        <position position="245"/>
    </location>
</feature>
<dbReference type="RefSeq" id="WP_115566219.1">
    <property type="nucleotide sequence ID" value="NZ_QRGR01000014.1"/>
</dbReference>
<dbReference type="Pfam" id="PF00082">
    <property type="entry name" value="Peptidase_S8"/>
    <property type="match status" value="1"/>
</dbReference>
<dbReference type="CDD" id="cd07473">
    <property type="entry name" value="Peptidases_S8_Subtilisin_like"/>
    <property type="match status" value="1"/>
</dbReference>
<dbReference type="EMBL" id="QRGR01000014">
    <property type="protein sequence ID" value="RDV14540.1"/>
    <property type="molecule type" value="Genomic_DNA"/>
</dbReference>
<dbReference type="InterPro" id="IPR022398">
    <property type="entry name" value="Peptidase_S8_His-AS"/>
</dbReference>
<feature type="active site" description="Charge relay system" evidence="5">
    <location>
        <position position="185"/>
    </location>
</feature>
<dbReference type="InterPro" id="IPR000209">
    <property type="entry name" value="Peptidase_S8/S53_dom"/>
</dbReference>
<keyword evidence="4 5" id="KW-0720">Serine protease</keyword>
<evidence type="ECO:0000313" key="9">
    <source>
        <dbReference type="EMBL" id="RDV14540.1"/>
    </source>
</evidence>
<evidence type="ECO:0000256" key="5">
    <source>
        <dbReference type="PROSITE-ProRule" id="PRU01240"/>
    </source>
</evidence>
<evidence type="ECO:0000256" key="1">
    <source>
        <dbReference type="ARBA" id="ARBA00011073"/>
    </source>
</evidence>
<dbReference type="PROSITE" id="PS51257">
    <property type="entry name" value="PROKAR_LIPOPROTEIN"/>
    <property type="match status" value="1"/>
</dbReference>
<organism evidence="9 10">
    <name type="scientific">Pontibacter diazotrophicus</name>
    <dbReference type="NCBI Taxonomy" id="1400979"/>
    <lineage>
        <taxon>Bacteria</taxon>
        <taxon>Pseudomonadati</taxon>
        <taxon>Bacteroidota</taxon>
        <taxon>Cytophagia</taxon>
        <taxon>Cytophagales</taxon>
        <taxon>Hymenobacteraceae</taxon>
        <taxon>Pontibacter</taxon>
    </lineage>
</organism>
<gene>
    <name evidence="9" type="ORF">DXT99_14155</name>
</gene>
<dbReference type="PRINTS" id="PR00723">
    <property type="entry name" value="SUBTILISIN"/>
</dbReference>
<sequence length="468" mass="48674">MKKNYFTAGKSAVAVAALSVAFLTSCDNEPFTEEQTLALTEESQALASRGQEYVANEVLVKFKAGVSEEARAAALARISGKVKEHILTKTMERFGDREGFVLVNTPMAALEAIDKIKGGAEIEFAEPNYIYQHTATSTDPYYTNGSLWGMYGDGTTPANEFGSQAGEAWAANHTGSASVVVGVIDEGIQYSHPDLDKNIWTNPYDPIDGVDNDGNGYVDDIRGWDFDGNDNEVYDGGNRGSLDDHGTHVAGTIGAEMDNSGVAGVNWGVTMISCKFLGRRGGTTANAVKAVDYLTDLKTRHGMNIVASNNSWGGGGFSQALFDAISRANAKEILFVAAAGNGGSDGVGDDNDVTASYPANYAVDNIISVAAITSTGAKSGFSNYGATTVDLGAPGSGIYSTTAFNTYSSYSGTSMATPHVTGGVALWAASNPGSTAAQMKAAIMNSTVPTASLAGKTVTGGRLNVSGF</sequence>
<dbReference type="InterPro" id="IPR036852">
    <property type="entry name" value="Peptidase_S8/S53_dom_sf"/>
</dbReference>
<dbReference type="InterPro" id="IPR015500">
    <property type="entry name" value="Peptidase_S8_subtilisin-rel"/>
</dbReference>
<evidence type="ECO:0000259" key="7">
    <source>
        <dbReference type="Pfam" id="PF00082"/>
    </source>
</evidence>
<feature type="signal peptide" evidence="6">
    <location>
        <begin position="1"/>
        <end position="25"/>
    </location>
</feature>
<dbReference type="Proteomes" id="UP000256708">
    <property type="component" value="Unassembled WGS sequence"/>
</dbReference>
<dbReference type="PANTHER" id="PTHR43806">
    <property type="entry name" value="PEPTIDASE S8"/>
    <property type="match status" value="1"/>
</dbReference>
<dbReference type="GO" id="GO:0004252">
    <property type="term" value="F:serine-type endopeptidase activity"/>
    <property type="evidence" value="ECO:0007669"/>
    <property type="project" value="UniProtKB-UniRule"/>
</dbReference>
<dbReference type="InterPro" id="IPR023828">
    <property type="entry name" value="Peptidase_S8_Ser-AS"/>
</dbReference>
<evidence type="ECO:0000256" key="4">
    <source>
        <dbReference type="ARBA" id="ARBA00022825"/>
    </source>
</evidence>
<accession>A0A3D8LAY1</accession>
<dbReference type="PROSITE" id="PS51892">
    <property type="entry name" value="SUBTILASE"/>
    <property type="match status" value="1"/>
</dbReference>